<dbReference type="InParanoid" id="A0A1Y1UC41"/>
<feature type="domain" description="UBC core" evidence="6">
    <location>
        <begin position="794"/>
        <end position="961"/>
    </location>
</feature>
<evidence type="ECO:0000313" key="7">
    <source>
        <dbReference type="EMBL" id="ORX35603.1"/>
    </source>
</evidence>
<evidence type="ECO:0000259" key="6">
    <source>
        <dbReference type="PROSITE" id="PS50127"/>
    </source>
</evidence>
<evidence type="ECO:0000256" key="3">
    <source>
        <dbReference type="ARBA" id="ARBA00022695"/>
    </source>
</evidence>
<dbReference type="OrthoDB" id="109543at2759"/>
<keyword evidence="4" id="KW-0520">NAD</keyword>
<evidence type="ECO:0000256" key="1">
    <source>
        <dbReference type="ARBA" id="ARBA00022676"/>
    </source>
</evidence>
<protein>
    <recommendedName>
        <fullName evidence="6">UBC core domain-containing protein</fullName>
    </recommendedName>
</protein>
<dbReference type="GO" id="GO:0016757">
    <property type="term" value="F:glycosyltransferase activity"/>
    <property type="evidence" value="ECO:0007669"/>
    <property type="project" value="UniProtKB-KW"/>
</dbReference>
<dbReference type="InterPro" id="IPR016135">
    <property type="entry name" value="UBQ-conjugating_enzyme/RWD"/>
</dbReference>
<dbReference type="InterPro" id="IPR000608">
    <property type="entry name" value="UBC"/>
</dbReference>
<dbReference type="PANTHER" id="PTHR21328">
    <property type="entry name" value="POLY ADP-RIBOSE POLYMERASE FAMILY, MEMBER PARP"/>
    <property type="match status" value="1"/>
</dbReference>
<feature type="region of interest" description="Disordered" evidence="5">
    <location>
        <begin position="202"/>
        <end position="222"/>
    </location>
</feature>
<evidence type="ECO:0000256" key="4">
    <source>
        <dbReference type="ARBA" id="ARBA00023027"/>
    </source>
</evidence>
<organism evidence="7 8">
    <name type="scientific">Kockovaella imperatae</name>
    <dbReference type="NCBI Taxonomy" id="4999"/>
    <lineage>
        <taxon>Eukaryota</taxon>
        <taxon>Fungi</taxon>
        <taxon>Dikarya</taxon>
        <taxon>Basidiomycota</taxon>
        <taxon>Agaricomycotina</taxon>
        <taxon>Tremellomycetes</taxon>
        <taxon>Tremellales</taxon>
        <taxon>Cuniculitremaceae</taxon>
        <taxon>Kockovaella</taxon>
    </lineage>
</organism>
<evidence type="ECO:0000256" key="5">
    <source>
        <dbReference type="SAM" id="MobiDB-lite"/>
    </source>
</evidence>
<feature type="region of interest" description="Disordered" evidence="5">
    <location>
        <begin position="1"/>
        <end position="53"/>
    </location>
</feature>
<feature type="compositionally biased region" description="Polar residues" evidence="5">
    <location>
        <begin position="22"/>
        <end position="32"/>
    </location>
</feature>
<dbReference type="GO" id="GO:0016779">
    <property type="term" value="F:nucleotidyltransferase activity"/>
    <property type="evidence" value="ECO:0007669"/>
    <property type="project" value="UniProtKB-KW"/>
</dbReference>
<dbReference type="SUPFAM" id="SSF56399">
    <property type="entry name" value="ADP-ribosylation"/>
    <property type="match status" value="1"/>
</dbReference>
<dbReference type="CDD" id="cd23802">
    <property type="entry name" value="UBCc_UBE2Q"/>
    <property type="match status" value="1"/>
</dbReference>
<feature type="compositionally biased region" description="Basic and acidic residues" evidence="5">
    <location>
        <begin position="43"/>
        <end position="52"/>
    </location>
</feature>
<reference evidence="7 8" key="1">
    <citation type="submission" date="2017-03" db="EMBL/GenBank/DDBJ databases">
        <title>Widespread Adenine N6-methylation of Active Genes in Fungi.</title>
        <authorList>
            <consortium name="DOE Joint Genome Institute"/>
            <person name="Mondo S.J."/>
            <person name="Dannebaum R.O."/>
            <person name="Kuo R.C."/>
            <person name="Louie K.B."/>
            <person name="Bewick A.J."/>
            <person name="Labutti K."/>
            <person name="Haridas S."/>
            <person name="Kuo A."/>
            <person name="Salamov A."/>
            <person name="Ahrendt S.R."/>
            <person name="Lau R."/>
            <person name="Bowen B.P."/>
            <person name="Lipzen A."/>
            <person name="Sullivan W."/>
            <person name="Andreopoulos W.B."/>
            <person name="Clum A."/>
            <person name="Lindquist E."/>
            <person name="Daum C."/>
            <person name="Northen T.R."/>
            <person name="Ramamoorthy G."/>
            <person name="Schmitz R.J."/>
            <person name="Gryganskyi A."/>
            <person name="Culley D."/>
            <person name="Magnuson J."/>
            <person name="James T.Y."/>
            <person name="O'Malley M.A."/>
            <person name="Stajich J.E."/>
            <person name="Spatafora J.W."/>
            <person name="Visel A."/>
            <person name="Grigoriev I.V."/>
        </authorList>
    </citation>
    <scope>NUCLEOTIDE SEQUENCE [LARGE SCALE GENOMIC DNA]</scope>
    <source>
        <strain evidence="7 8">NRRL Y-17943</strain>
    </source>
</reference>
<dbReference type="SUPFAM" id="SSF54495">
    <property type="entry name" value="UBC-like"/>
    <property type="match status" value="1"/>
</dbReference>
<dbReference type="EMBL" id="NBSH01000010">
    <property type="protein sequence ID" value="ORX35603.1"/>
    <property type="molecule type" value="Genomic_DNA"/>
</dbReference>
<dbReference type="RefSeq" id="XP_021869767.1">
    <property type="nucleotide sequence ID" value="XM_022014154.1"/>
</dbReference>
<evidence type="ECO:0000313" key="8">
    <source>
        <dbReference type="Proteomes" id="UP000193218"/>
    </source>
</evidence>
<keyword evidence="1" id="KW-0328">Glycosyltransferase</keyword>
<dbReference type="PROSITE" id="PS50127">
    <property type="entry name" value="UBC_2"/>
    <property type="match status" value="1"/>
</dbReference>
<proteinExistence type="predicted"/>
<dbReference type="Proteomes" id="UP000193218">
    <property type="component" value="Unassembled WGS sequence"/>
</dbReference>
<accession>A0A1Y1UC41</accession>
<comment type="caution">
    <text evidence="7">The sequence shown here is derived from an EMBL/GenBank/DDBJ whole genome shotgun (WGS) entry which is preliminary data.</text>
</comment>
<dbReference type="AlphaFoldDB" id="A0A1Y1UC41"/>
<feature type="compositionally biased region" description="Acidic residues" evidence="5">
    <location>
        <begin position="206"/>
        <end position="218"/>
    </location>
</feature>
<dbReference type="InterPro" id="IPR051838">
    <property type="entry name" value="ARTD_PARP"/>
</dbReference>
<sequence>MLQQRQTSVEEVAPTPWKRTRGQTGTSNTITSKGKGKAAIARGRADKAESPHSTRLITPVSIETSVIVSGRKGWKSDLQHLNTTWKDHRIQGYAGMWCWIKTYHHVSGIGSGDADDSINLRIKYEDDERNFHDLTIQAVFNSSSQISRLTLDPIPSYSSRRLQCLPPWKKTFENFSNIYGLGLEALIKRIIRSLQGDKDANAGELVESDSDDGGDFDVENTGSESLSIGRGFEIAKGGELDLGTSWKELKEHFAQTRVFGYRPGFTMVADAWVFSLSMPLKSMALDPNTLAIWDDGLLRAWNDDERFTLLVKTCDYPLHLDRIEYFIGFEKNYKPSADTIKNSLQHERGGMTPFYLAESLRNYFKEFPKAYKARVAFLLDWDTSDRIAFDHEESRKVFSGDLVPSGTGADPSDPCGFGFSDNLALCAFHWIVRRFVNAREHCLNCGLAVPTPALRPYVCDKPLCEYRYLTMGFGPSMEHLIQEHPGVVDLLLTFAYDAANSKTRMFLPTELNIELPIEFGIQSPKYLIDLSELDQRRAIAFLISCLPKVSEMKAAIDSGVKIKDLPAPPGAIGVLRWVVGSCRAHLKEVMPGEGALTPNDSIIFFGLVWTFKRLRMEDYGHGVYFARNASMSLGQYSQPAGSRRQNADFVLTKAVACVELVNVPETFVCCNPHYVVNKVKQIKPFLLLVEGQGIPIPAIPTTKRLFQHDPRIPPHMKPSFSSQPLEVVRVRTLSQLISDRRCRTSTAKWHLSILNRTTSRMQSSTHHLLDLSRRPGVVSIGSNRCLHLSSTSVIASKAVQRELKAVIRAQEEDQLPLYIDPDTDSLYCWTVELFDFPASNLKSDMEIKGVKSMIAELRFPASFPHSPPFMRLLQPRCLPFASGGGGHITAGGSICHEILTGTGWNPAFCIEAVVRDIMANMTEASPPARLDPYHWDRPYHLQEAIQAFKRVAGVHLRHGRDGKCLRTLTRWPDRRRRVTLNMDDDDQI</sequence>
<dbReference type="GeneID" id="33555962"/>
<dbReference type="STRING" id="4999.A0A1Y1UC41"/>
<keyword evidence="3" id="KW-0548">Nucleotidyltransferase</keyword>
<name>A0A1Y1UC41_9TREE</name>
<dbReference type="Gene3D" id="3.10.110.10">
    <property type="entry name" value="Ubiquitin Conjugating Enzyme"/>
    <property type="match status" value="1"/>
</dbReference>
<evidence type="ECO:0000256" key="2">
    <source>
        <dbReference type="ARBA" id="ARBA00022679"/>
    </source>
</evidence>
<keyword evidence="8" id="KW-1185">Reference proteome</keyword>
<keyword evidence="2" id="KW-0808">Transferase</keyword>
<gene>
    <name evidence="7" type="ORF">BD324DRAFT_609369</name>
</gene>